<evidence type="ECO:0000256" key="5">
    <source>
        <dbReference type="PROSITE-ProRule" id="PRU01016"/>
    </source>
</evidence>
<dbReference type="HOGENOM" id="CLU_006958_2_4_9"/>
<dbReference type="InterPro" id="IPR018117">
    <property type="entry name" value="C5_DNA_meth_AS"/>
</dbReference>
<dbReference type="GO" id="GO:0003677">
    <property type="term" value="F:DNA binding"/>
    <property type="evidence" value="ECO:0007669"/>
    <property type="project" value="TreeGrafter"/>
</dbReference>
<dbReference type="InterPro" id="IPR029063">
    <property type="entry name" value="SAM-dependent_MTases_sf"/>
</dbReference>
<reference evidence="8 9" key="1">
    <citation type="journal article" date="2008" name="Genome Biol.">
        <title>Encapsulated in silica: genome, proteome and physiology of the thermophilic bacterium Anoxybacillus flavithermus WK1.</title>
        <authorList>
            <person name="Saw J.H."/>
            <person name="Mountain B.W."/>
            <person name="Feng L."/>
            <person name="Omelchenko M.V."/>
            <person name="Hou S."/>
            <person name="Saito J.A."/>
            <person name="Stott M.B."/>
            <person name="Li D."/>
            <person name="Zhao G."/>
            <person name="Wu J."/>
            <person name="Galperin M.Y."/>
            <person name="Koonin E.V."/>
            <person name="Makarova K.S."/>
            <person name="Wolf Y.I."/>
            <person name="Rigden D.J."/>
            <person name="Dunfield P.F."/>
            <person name="Wang L."/>
            <person name="Alam M."/>
        </authorList>
    </citation>
    <scope>NUCLEOTIDE SEQUENCE [LARGE SCALE GENOMIC DNA]</scope>
    <source>
        <strain evidence="9">DSM 21510 / WK1</strain>
    </source>
</reference>
<evidence type="ECO:0000256" key="4">
    <source>
        <dbReference type="ARBA" id="ARBA00022747"/>
    </source>
</evidence>
<dbReference type="GO" id="GO:0009307">
    <property type="term" value="P:DNA restriction-modification system"/>
    <property type="evidence" value="ECO:0007669"/>
    <property type="project" value="UniProtKB-KW"/>
</dbReference>
<protein>
    <recommendedName>
        <fullName evidence="7">Cytosine-specific methyltransferase</fullName>
        <ecNumber evidence="7">2.1.1.37</ecNumber>
    </recommendedName>
</protein>
<keyword evidence="4" id="KW-0680">Restriction system</keyword>
<dbReference type="InterPro" id="IPR001525">
    <property type="entry name" value="C5_MeTfrase"/>
</dbReference>
<dbReference type="PRINTS" id="PR00105">
    <property type="entry name" value="C5METTRFRASE"/>
</dbReference>
<dbReference type="PROSITE" id="PS51679">
    <property type="entry name" value="SAM_MT_C5"/>
    <property type="match status" value="1"/>
</dbReference>
<dbReference type="Gene3D" id="3.40.50.150">
    <property type="entry name" value="Vaccinia Virus protein VP39"/>
    <property type="match status" value="1"/>
</dbReference>
<comment type="similarity">
    <text evidence="5 6">Belongs to the class I-like SAM-binding methyltransferase superfamily. C5-methyltransferase family.</text>
</comment>
<dbReference type="NCBIfam" id="TIGR00675">
    <property type="entry name" value="dcm"/>
    <property type="match status" value="1"/>
</dbReference>
<gene>
    <name evidence="8" type="primary">mtbP</name>
    <name evidence="8" type="ordered locus">Aflv_1982</name>
</gene>
<dbReference type="GO" id="GO:0003886">
    <property type="term" value="F:DNA (cytosine-5-)-methyltransferase activity"/>
    <property type="evidence" value="ECO:0007669"/>
    <property type="project" value="UniProtKB-EC"/>
</dbReference>
<dbReference type="Gene3D" id="3.90.120.10">
    <property type="entry name" value="DNA Methylase, subunit A, domain 2"/>
    <property type="match status" value="1"/>
</dbReference>
<dbReference type="PANTHER" id="PTHR10629">
    <property type="entry name" value="CYTOSINE-SPECIFIC METHYLTRANSFERASE"/>
    <property type="match status" value="1"/>
</dbReference>
<dbReference type="EC" id="2.1.1.37" evidence="7"/>
<dbReference type="InterPro" id="IPR050390">
    <property type="entry name" value="C5-Methyltransferase"/>
</dbReference>
<accession>B7GLB5</accession>
<evidence type="ECO:0000256" key="1">
    <source>
        <dbReference type="ARBA" id="ARBA00022603"/>
    </source>
</evidence>
<dbReference type="EMBL" id="CP000922">
    <property type="protein sequence ID" value="ACJ34341.1"/>
    <property type="molecule type" value="Genomic_DNA"/>
</dbReference>
<name>B7GLB5_ANOFW</name>
<dbReference type="Pfam" id="PF00145">
    <property type="entry name" value="DNA_methylase"/>
    <property type="match status" value="2"/>
</dbReference>
<organism evidence="8 9">
    <name type="scientific">Anoxybacillus flavithermus (strain DSM 21510 / WK1)</name>
    <dbReference type="NCBI Taxonomy" id="491915"/>
    <lineage>
        <taxon>Bacteria</taxon>
        <taxon>Bacillati</taxon>
        <taxon>Bacillota</taxon>
        <taxon>Bacilli</taxon>
        <taxon>Bacillales</taxon>
        <taxon>Anoxybacillaceae</taxon>
        <taxon>Anoxybacillus</taxon>
    </lineage>
</organism>
<evidence type="ECO:0000256" key="3">
    <source>
        <dbReference type="ARBA" id="ARBA00022691"/>
    </source>
</evidence>
<keyword evidence="2 5" id="KW-0808">Transferase</keyword>
<keyword evidence="1 5" id="KW-0489">Methyltransferase</keyword>
<proteinExistence type="inferred from homology"/>
<evidence type="ECO:0000313" key="8">
    <source>
        <dbReference type="EMBL" id="ACJ34341.1"/>
    </source>
</evidence>
<evidence type="ECO:0000256" key="6">
    <source>
        <dbReference type="RuleBase" id="RU000416"/>
    </source>
</evidence>
<dbReference type="SUPFAM" id="SSF53335">
    <property type="entry name" value="S-adenosyl-L-methionine-dependent methyltransferases"/>
    <property type="match status" value="1"/>
</dbReference>
<feature type="active site" evidence="5">
    <location>
        <position position="131"/>
    </location>
</feature>
<dbReference type="PROSITE" id="PS00094">
    <property type="entry name" value="C5_MTASE_1"/>
    <property type="match status" value="1"/>
</dbReference>
<dbReference type="STRING" id="491915.Aflv_1982"/>
<dbReference type="Proteomes" id="UP000000742">
    <property type="component" value="Chromosome"/>
</dbReference>
<keyword evidence="3 5" id="KW-0949">S-adenosyl-L-methionine</keyword>
<dbReference type="AlphaFoldDB" id="B7GLB5"/>
<sequence length="469" mass="53947">MKIFSCIFAKINLMKTFIYGGGFMFTSIDLFAGPGGLATGFMWSGIKPLIAVEMSYWTVQTYSASHNAEIFDLESFLSGEMKDPDQFFRKSDRTLIIYGDINKVSNELISKILKQRFGVDSVDIVTGGAPCESFSMAGKRADGDERDDLFLNILRIARHVKSKMVLFENVKGLFSKRSNGKSVFENICDEFESTAYDTSFYLASRDPHQILLKASDYGVPQHRERIFLIGINRDYDATFRYPLPTHGPDRTFPYVTVGDALFDLPEVHSGEEAIEYTFNFLDDTLTEQRRDFLLKMRGITLGFPEHLAFHPNTLTSHKAVNHREKMIRRMELIRQGENMKTAAERLILENREDLRKELFPNKLYGARNRRLREDIPSFTVTSHCLDEMIHPIQHRGLTPREAARLQSFPDWYIFEGPFVKFHSDPEQDRYEQIGDAIPPLLAYALGLEVTNTLNTIYNRISHKKEILIK</sequence>
<dbReference type="GO" id="GO:0032259">
    <property type="term" value="P:methylation"/>
    <property type="evidence" value="ECO:0007669"/>
    <property type="project" value="UniProtKB-KW"/>
</dbReference>
<evidence type="ECO:0000313" key="9">
    <source>
        <dbReference type="Proteomes" id="UP000000742"/>
    </source>
</evidence>
<dbReference type="eggNOG" id="COG0270">
    <property type="taxonomic scope" value="Bacteria"/>
</dbReference>
<evidence type="ECO:0000256" key="7">
    <source>
        <dbReference type="RuleBase" id="RU000417"/>
    </source>
</evidence>
<comment type="catalytic activity">
    <reaction evidence="7">
        <text>a 2'-deoxycytidine in DNA + S-adenosyl-L-methionine = a 5-methyl-2'-deoxycytidine in DNA + S-adenosyl-L-homocysteine + H(+)</text>
        <dbReference type="Rhea" id="RHEA:13681"/>
        <dbReference type="Rhea" id="RHEA-COMP:11369"/>
        <dbReference type="Rhea" id="RHEA-COMP:11370"/>
        <dbReference type="ChEBI" id="CHEBI:15378"/>
        <dbReference type="ChEBI" id="CHEBI:57856"/>
        <dbReference type="ChEBI" id="CHEBI:59789"/>
        <dbReference type="ChEBI" id="CHEBI:85452"/>
        <dbReference type="ChEBI" id="CHEBI:85454"/>
        <dbReference type="EC" id="2.1.1.37"/>
    </reaction>
</comment>
<evidence type="ECO:0000256" key="2">
    <source>
        <dbReference type="ARBA" id="ARBA00022679"/>
    </source>
</evidence>
<dbReference type="GO" id="GO:0044027">
    <property type="term" value="P:negative regulation of gene expression via chromosomal CpG island methylation"/>
    <property type="evidence" value="ECO:0007669"/>
    <property type="project" value="TreeGrafter"/>
</dbReference>
<dbReference type="KEGG" id="afl:Aflv_1982"/>
<dbReference type="REBASE" id="19232">
    <property type="entry name" value="M.AflWKORF1982P"/>
</dbReference>
<dbReference type="PANTHER" id="PTHR10629:SF52">
    <property type="entry name" value="DNA (CYTOSINE-5)-METHYLTRANSFERASE 1"/>
    <property type="match status" value="1"/>
</dbReference>